<organism evidence="1 2">
    <name type="scientific">Jeotgalicoccus halotolerans</name>
    <dbReference type="NCBI Taxonomy" id="157227"/>
    <lineage>
        <taxon>Bacteria</taxon>
        <taxon>Bacillati</taxon>
        <taxon>Bacillota</taxon>
        <taxon>Bacilli</taxon>
        <taxon>Bacillales</taxon>
        <taxon>Staphylococcaceae</taxon>
        <taxon>Jeotgalicoccus</taxon>
    </lineage>
</organism>
<name>A0A3E0AYG3_9STAP</name>
<comment type="caution">
    <text evidence="1">The sequence shown here is derived from an EMBL/GenBank/DDBJ whole genome shotgun (WGS) entry which is preliminary data.</text>
</comment>
<dbReference type="AlphaFoldDB" id="A0A3E0AYG3"/>
<dbReference type="PROSITE" id="PS51257">
    <property type="entry name" value="PROKAR_LIPOPROTEIN"/>
    <property type="match status" value="1"/>
</dbReference>
<gene>
    <name evidence="1" type="ORF">DFR63_1082</name>
</gene>
<dbReference type="RefSeq" id="WP_115884906.1">
    <property type="nucleotide sequence ID" value="NZ_CBCSHX010000002.1"/>
</dbReference>
<dbReference type="Proteomes" id="UP000257076">
    <property type="component" value="Unassembled WGS sequence"/>
</dbReference>
<reference evidence="1 2" key="1">
    <citation type="submission" date="2018-08" db="EMBL/GenBank/DDBJ databases">
        <title>Genomic Encyclopedia of Type Strains, Phase IV (KMG-IV): sequencing the most valuable type-strain genomes for metagenomic binning, comparative biology and taxonomic classification.</title>
        <authorList>
            <person name="Goeker M."/>
        </authorList>
    </citation>
    <scope>NUCLEOTIDE SEQUENCE [LARGE SCALE GENOMIC DNA]</scope>
    <source>
        <strain evidence="1 2">DSM 17274</strain>
    </source>
</reference>
<sequence>MKRFSVLFFFVLFLMGCSFNGLMSESYNGEKVQTDEEAAELLEDENLLKKDGLESRYAFLNSNTVFEGIAEGGKKKTLSPGQYMTGKDIEPGRYKAATDLASAIVVYDEQGDSVLETALNYYSTEAVLELQEGYRVDYVTRQGEITLMPFDEEYDTVFPAGLHTVGTHLEAGLYTLLTKELPVRRENSEDNIYFNAEGMSSMSLSNPDNEIDRESGISVTLYKGDTIITEHPFVLEKH</sequence>
<evidence type="ECO:0000313" key="2">
    <source>
        <dbReference type="Proteomes" id="UP000257076"/>
    </source>
</evidence>
<keyword evidence="2" id="KW-1185">Reference proteome</keyword>
<protein>
    <recommendedName>
        <fullName evidence="3">Lipoprotein</fullName>
    </recommendedName>
</protein>
<evidence type="ECO:0008006" key="3">
    <source>
        <dbReference type="Google" id="ProtNLM"/>
    </source>
</evidence>
<accession>A0A3E0AYG3</accession>
<proteinExistence type="predicted"/>
<evidence type="ECO:0000313" key="1">
    <source>
        <dbReference type="EMBL" id="REG24774.1"/>
    </source>
</evidence>
<dbReference type="OrthoDB" id="1650483at2"/>
<dbReference type="EMBL" id="QUMW01000010">
    <property type="protein sequence ID" value="REG24774.1"/>
    <property type="molecule type" value="Genomic_DNA"/>
</dbReference>